<organism evidence="2 3">
    <name type="scientific">Frankia casuarinae (strain DSM 45818 / CECT 9043 / HFP020203 / CcI3)</name>
    <dbReference type="NCBI Taxonomy" id="106370"/>
    <lineage>
        <taxon>Bacteria</taxon>
        <taxon>Bacillati</taxon>
        <taxon>Actinomycetota</taxon>
        <taxon>Actinomycetes</taxon>
        <taxon>Frankiales</taxon>
        <taxon>Frankiaceae</taxon>
        <taxon>Frankia</taxon>
    </lineage>
</organism>
<dbReference type="CDD" id="cd00531">
    <property type="entry name" value="NTF2_like"/>
    <property type="match status" value="1"/>
</dbReference>
<proteinExistence type="predicted"/>
<dbReference type="Proteomes" id="UP000001937">
    <property type="component" value="Chromosome"/>
</dbReference>
<dbReference type="Gene3D" id="3.10.450.50">
    <property type="match status" value="1"/>
</dbReference>
<dbReference type="KEGG" id="fra:Francci3_4104"/>
<dbReference type="EMBL" id="CP000249">
    <property type="protein sequence ID" value="ABD13452.1"/>
    <property type="molecule type" value="Genomic_DNA"/>
</dbReference>
<dbReference type="STRING" id="106370.Francci3_4104"/>
<dbReference type="SUPFAM" id="SSF54427">
    <property type="entry name" value="NTF2-like"/>
    <property type="match status" value="1"/>
</dbReference>
<accession>Q2J5J0</accession>
<evidence type="ECO:0000259" key="1">
    <source>
        <dbReference type="Pfam" id="PF13577"/>
    </source>
</evidence>
<keyword evidence="2" id="KW-0223">Dioxygenase</keyword>
<name>Q2J5J0_FRACC</name>
<protein>
    <submittedName>
        <fullName evidence="2">Aromatic-ring-hydroxylating dioxygenase, beta subunit</fullName>
    </submittedName>
</protein>
<reference evidence="2 3" key="1">
    <citation type="journal article" date="2007" name="Genome Res.">
        <title>Genome characteristics of facultatively symbiotic Frankia sp. strains reflect host range and host plant biogeography.</title>
        <authorList>
            <person name="Normand P."/>
            <person name="Lapierre P."/>
            <person name="Tisa L.S."/>
            <person name="Gogarten J.P."/>
            <person name="Alloisio N."/>
            <person name="Bagnarol E."/>
            <person name="Bassi C.A."/>
            <person name="Berry A.M."/>
            <person name="Bickhart D.M."/>
            <person name="Choisne N."/>
            <person name="Couloux A."/>
            <person name="Cournoyer B."/>
            <person name="Cruveiller S."/>
            <person name="Daubin V."/>
            <person name="Demange N."/>
            <person name="Francino M.P."/>
            <person name="Goltsman E."/>
            <person name="Huang Y."/>
            <person name="Kopp O.R."/>
            <person name="Labarre L."/>
            <person name="Lapidus A."/>
            <person name="Lavire C."/>
            <person name="Marechal J."/>
            <person name="Martinez M."/>
            <person name="Mastronunzio J.E."/>
            <person name="Mullin B.C."/>
            <person name="Niemann J."/>
            <person name="Pujic P."/>
            <person name="Rawnsley T."/>
            <person name="Rouy Z."/>
            <person name="Schenowitz C."/>
            <person name="Sellstedt A."/>
            <person name="Tavares F."/>
            <person name="Tomkins J.P."/>
            <person name="Vallenet D."/>
            <person name="Valverde C."/>
            <person name="Wall L.G."/>
            <person name="Wang Y."/>
            <person name="Medigue C."/>
            <person name="Benson D.R."/>
        </authorList>
    </citation>
    <scope>NUCLEOTIDE SEQUENCE [LARGE SCALE GENOMIC DNA]</scope>
    <source>
        <strain evidence="3">DSM 45818 / CECT 9043 / CcI3</strain>
    </source>
</reference>
<gene>
    <name evidence="2" type="ordered locus">Francci3_4104</name>
</gene>
<keyword evidence="2" id="KW-0560">Oxidoreductase</keyword>
<dbReference type="HOGENOM" id="CLU_144131_0_0_11"/>
<dbReference type="eggNOG" id="COG5517">
    <property type="taxonomic scope" value="Bacteria"/>
</dbReference>
<dbReference type="GO" id="GO:0051213">
    <property type="term" value="F:dioxygenase activity"/>
    <property type="evidence" value="ECO:0007669"/>
    <property type="project" value="UniProtKB-KW"/>
</dbReference>
<keyword evidence="3" id="KW-1185">Reference proteome</keyword>
<evidence type="ECO:0000313" key="2">
    <source>
        <dbReference type="EMBL" id="ABD13452.1"/>
    </source>
</evidence>
<dbReference type="InterPro" id="IPR032710">
    <property type="entry name" value="NTF2-like_dom_sf"/>
</dbReference>
<dbReference type="PhylomeDB" id="Q2J5J0"/>
<dbReference type="RefSeq" id="WP_011438471.1">
    <property type="nucleotide sequence ID" value="NC_007777.1"/>
</dbReference>
<evidence type="ECO:0000313" key="3">
    <source>
        <dbReference type="Proteomes" id="UP000001937"/>
    </source>
</evidence>
<feature type="domain" description="SnoaL-like" evidence="1">
    <location>
        <begin position="11"/>
        <end position="136"/>
    </location>
</feature>
<dbReference type="Pfam" id="PF13577">
    <property type="entry name" value="SnoaL_4"/>
    <property type="match status" value="1"/>
</dbReference>
<dbReference type="InterPro" id="IPR037401">
    <property type="entry name" value="SnoaL-like"/>
</dbReference>
<dbReference type="AlphaFoldDB" id="Q2J5J0"/>
<dbReference type="OrthoDB" id="9130903at2"/>
<sequence>MSATAISTDVYTQVQQFYARQMHALDACRFDEYAATFTEDGEFSHTPGRPAAHTRDGIARELRAFHEERFATEPVQRRHWFNMIHLIEAPDGSLRSTFYVLVVTSRPGERQPEIAPSCVVHDVLIRADGGLLNRSRRVEHDYLLDLKRT</sequence>